<dbReference type="InterPro" id="IPR036890">
    <property type="entry name" value="HATPase_C_sf"/>
</dbReference>
<dbReference type="EMBL" id="JBBNFW010000132">
    <property type="protein sequence ID" value="MEQ2412522.1"/>
    <property type="molecule type" value="Genomic_DNA"/>
</dbReference>
<evidence type="ECO:0000256" key="12">
    <source>
        <dbReference type="SAM" id="Phobius"/>
    </source>
</evidence>
<dbReference type="GO" id="GO:0004673">
    <property type="term" value="F:protein histidine kinase activity"/>
    <property type="evidence" value="ECO:0007669"/>
    <property type="project" value="UniProtKB-EC"/>
</dbReference>
<dbReference type="Gene3D" id="3.30.565.10">
    <property type="entry name" value="Histidine kinase-like ATPase, C-terminal domain"/>
    <property type="match status" value="1"/>
</dbReference>
<sequence length="585" mass="66653">MAKRAPKKYPSLRFFITVTIMIIVGLVLVLSVGFYYIKTSSILRKTSRDSIVRELNQVNDTIQDQVEIIDSIIPLFMSNEVIQNALENPGAGINYPFSVERQMSYIYNSSALSEKNFTDSIYIYNSRSTVYHAYTSGILENVDDTSEFLQSTIDSANPHLMCYTSPLHDQNMYFARNLYSSNSGNRIGMIVININAQKWIEYCSKTIDPSWFIMLFNKEFSLSSDSDFSKDQLLDLYSSLTAQKNSVLFKEQSFGGRDYFMASQSLERLGLTSAVAAPKDLLLENLNSTLKSYLLVTLAVALLSLMAAFIISRAVTRPIDTMIFHINEISKGNRSALPPEGFYQEFRVWAQSFNQMLLQLDTYYQDIYQQKLLIKNAEIRALQSQMDPHFLFNVLNTIAWKAQMIDNEEIYEMVISLGSLLKMNTLSRNHNFTSISIEMEYVRLYVYLQQMRFEDKISCDIQIPEQVLSCEIPCLSIQPLAENAIVHGLEPKKGKGHLIIQIIEGDDSQLEICIIDDGIGFEVIPDIQSIASSEKDSHTHIGMKNLDKRLKLLYGPDSGIRITSIPNKCTTVSFHIPRKEFTHDI</sequence>
<evidence type="ECO:0000313" key="14">
    <source>
        <dbReference type="EMBL" id="MEQ2412522.1"/>
    </source>
</evidence>
<evidence type="ECO:0000256" key="11">
    <source>
        <dbReference type="ARBA" id="ARBA00023136"/>
    </source>
</evidence>
<keyword evidence="11 12" id="KW-0472">Membrane</keyword>
<keyword evidence="9 12" id="KW-1133">Transmembrane helix</keyword>
<gene>
    <name evidence="14" type="ORF">AAAX94_05740</name>
</gene>
<evidence type="ECO:0000256" key="3">
    <source>
        <dbReference type="ARBA" id="ARBA00022553"/>
    </source>
</evidence>
<name>A0ABV1CM19_9FIRM</name>
<keyword evidence="4 14" id="KW-0808">Transferase</keyword>
<evidence type="ECO:0000256" key="4">
    <source>
        <dbReference type="ARBA" id="ARBA00022679"/>
    </source>
</evidence>
<dbReference type="EC" id="2.7.13.3" evidence="14"/>
<keyword evidence="10" id="KW-0902">Two-component regulatory system</keyword>
<evidence type="ECO:0000256" key="1">
    <source>
        <dbReference type="ARBA" id="ARBA00004651"/>
    </source>
</evidence>
<dbReference type="PANTHER" id="PTHR34220:SF11">
    <property type="entry name" value="SENSOR PROTEIN KINASE HPTS"/>
    <property type="match status" value="1"/>
</dbReference>
<organism evidence="14 15">
    <name type="scientific">Blautia acetigignens</name>
    <dbReference type="NCBI Taxonomy" id="2981783"/>
    <lineage>
        <taxon>Bacteria</taxon>
        <taxon>Bacillati</taxon>
        <taxon>Bacillota</taxon>
        <taxon>Clostridia</taxon>
        <taxon>Lachnospirales</taxon>
        <taxon>Lachnospiraceae</taxon>
        <taxon>Blautia</taxon>
    </lineage>
</organism>
<dbReference type="InterPro" id="IPR050640">
    <property type="entry name" value="Bact_2-comp_sensor_kinase"/>
</dbReference>
<dbReference type="RefSeq" id="WP_243000157.1">
    <property type="nucleotide sequence ID" value="NZ_JBBNFW010000132.1"/>
</dbReference>
<keyword evidence="8" id="KW-0067">ATP-binding</keyword>
<keyword evidence="7 14" id="KW-0418">Kinase</keyword>
<evidence type="ECO:0000256" key="2">
    <source>
        <dbReference type="ARBA" id="ARBA00022475"/>
    </source>
</evidence>
<comment type="caution">
    <text evidence="14">The sequence shown here is derived from an EMBL/GenBank/DDBJ whole genome shotgun (WGS) entry which is preliminary data.</text>
</comment>
<evidence type="ECO:0000256" key="10">
    <source>
        <dbReference type="ARBA" id="ARBA00023012"/>
    </source>
</evidence>
<dbReference type="SUPFAM" id="SSF55874">
    <property type="entry name" value="ATPase domain of HSP90 chaperone/DNA topoisomerase II/histidine kinase"/>
    <property type="match status" value="1"/>
</dbReference>
<keyword evidence="5 12" id="KW-0812">Transmembrane</keyword>
<evidence type="ECO:0000256" key="6">
    <source>
        <dbReference type="ARBA" id="ARBA00022741"/>
    </source>
</evidence>
<feature type="domain" description="HAMP" evidence="13">
    <location>
        <begin position="313"/>
        <end position="365"/>
    </location>
</feature>
<evidence type="ECO:0000259" key="13">
    <source>
        <dbReference type="PROSITE" id="PS50885"/>
    </source>
</evidence>
<protein>
    <submittedName>
        <fullName evidence="14">Sensor histidine kinase</fullName>
        <ecNumber evidence="14">2.7.13.3</ecNumber>
    </submittedName>
</protein>
<keyword evidence="3" id="KW-0597">Phosphoprotein</keyword>
<evidence type="ECO:0000313" key="15">
    <source>
        <dbReference type="Proteomes" id="UP001470752"/>
    </source>
</evidence>
<evidence type="ECO:0000256" key="9">
    <source>
        <dbReference type="ARBA" id="ARBA00022989"/>
    </source>
</evidence>
<dbReference type="InterPro" id="IPR010559">
    <property type="entry name" value="Sig_transdc_His_kin_internal"/>
</dbReference>
<keyword evidence="2" id="KW-1003">Cell membrane</keyword>
<dbReference type="PANTHER" id="PTHR34220">
    <property type="entry name" value="SENSOR HISTIDINE KINASE YPDA"/>
    <property type="match status" value="1"/>
</dbReference>
<comment type="subcellular location">
    <subcellularLocation>
        <location evidence="1">Cell membrane</location>
        <topology evidence="1">Multi-pass membrane protein</topology>
    </subcellularLocation>
</comment>
<dbReference type="Gene3D" id="6.10.340.10">
    <property type="match status" value="1"/>
</dbReference>
<dbReference type="PROSITE" id="PS50885">
    <property type="entry name" value="HAMP"/>
    <property type="match status" value="1"/>
</dbReference>
<dbReference type="Proteomes" id="UP001470752">
    <property type="component" value="Unassembled WGS sequence"/>
</dbReference>
<proteinExistence type="predicted"/>
<evidence type="ECO:0000256" key="5">
    <source>
        <dbReference type="ARBA" id="ARBA00022692"/>
    </source>
</evidence>
<evidence type="ECO:0000256" key="8">
    <source>
        <dbReference type="ARBA" id="ARBA00022840"/>
    </source>
</evidence>
<accession>A0ABV1CM19</accession>
<dbReference type="InterPro" id="IPR003660">
    <property type="entry name" value="HAMP_dom"/>
</dbReference>
<feature type="transmembrane region" description="Helical" evidence="12">
    <location>
        <begin position="293"/>
        <end position="315"/>
    </location>
</feature>
<reference evidence="14 15" key="1">
    <citation type="submission" date="2024-04" db="EMBL/GenBank/DDBJ databases">
        <title>Human intestinal bacterial collection.</title>
        <authorList>
            <person name="Pauvert C."/>
            <person name="Hitch T.C.A."/>
            <person name="Clavel T."/>
        </authorList>
    </citation>
    <scope>NUCLEOTIDE SEQUENCE [LARGE SCALE GENOMIC DNA]</scope>
    <source>
        <strain evidence="14 15">CLA-AA-H161</strain>
    </source>
</reference>
<keyword evidence="15" id="KW-1185">Reference proteome</keyword>
<evidence type="ECO:0000256" key="7">
    <source>
        <dbReference type="ARBA" id="ARBA00022777"/>
    </source>
</evidence>
<keyword evidence="6" id="KW-0547">Nucleotide-binding</keyword>
<feature type="transmembrane region" description="Helical" evidence="12">
    <location>
        <begin position="12"/>
        <end position="37"/>
    </location>
</feature>
<dbReference type="Pfam" id="PF06580">
    <property type="entry name" value="His_kinase"/>
    <property type="match status" value="1"/>
</dbReference>